<organism evidence="1 2">
    <name type="scientific">Plebeiibacterium sediminum</name>
    <dbReference type="NCBI Taxonomy" id="2992112"/>
    <lineage>
        <taxon>Bacteria</taxon>
        <taxon>Pseudomonadati</taxon>
        <taxon>Bacteroidota</taxon>
        <taxon>Bacteroidia</taxon>
        <taxon>Marinilabiliales</taxon>
        <taxon>Marinilabiliaceae</taxon>
        <taxon>Plebeiibacterium</taxon>
    </lineage>
</organism>
<protein>
    <submittedName>
        <fullName evidence="1">Uncharacterized protein</fullName>
    </submittedName>
</protein>
<dbReference type="InterPro" id="IPR036866">
    <property type="entry name" value="RibonucZ/Hydroxyglut_hydro"/>
</dbReference>
<evidence type="ECO:0000313" key="1">
    <source>
        <dbReference type="EMBL" id="MCW3788160.1"/>
    </source>
</evidence>
<dbReference type="AlphaFoldDB" id="A0AAE3SG59"/>
<name>A0AAE3SG59_9BACT</name>
<gene>
    <name evidence="1" type="ORF">OM075_16935</name>
</gene>
<keyword evidence="2" id="KW-1185">Reference proteome</keyword>
<evidence type="ECO:0000313" key="2">
    <source>
        <dbReference type="Proteomes" id="UP001209229"/>
    </source>
</evidence>
<dbReference type="Gene3D" id="3.60.15.10">
    <property type="entry name" value="Ribonuclease Z/Hydroxyacylglutathione hydrolase-like"/>
    <property type="match status" value="1"/>
</dbReference>
<proteinExistence type="predicted"/>
<dbReference type="RefSeq" id="WP_301191721.1">
    <property type="nucleotide sequence ID" value="NZ_JAPDPJ010000045.1"/>
</dbReference>
<comment type="caution">
    <text evidence="1">The sequence shown here is derived from an EMBL/GenBank/DDBJ whole genome shotgun (WGS) entry which is preliminary data.</text>
</comment>
<sequence length="142" mass="16432">MSEILFIPIKEIERQVVYRFTNNLFGSDNVTLEELKFEVLTIALISAIVRRKWEQGAVKKKNHISIATIFKVAELGLLFSGNIENQTIIKISNYYFENLFFIKTPHHTSESSSRLIEKIEKGFDGVKISTVNTTYFSSDRFF</sequence>
<reference evidence="1" key="1">
    <citation type="submission" date="2022-10" db="EMBL/GenBank/DDBJ databases">
        <authorList>
            <person name="Yu W.X."/>
        </authorList>
    </citation>
    <scope>NUCLEOTIDE SEQUENCE</scope>
    <source>
        <strain evidence="1">AAT</strain>
    </source>
</reference>
<dbReference type="Proteomes" id="UP001209229">
    <property type="component" value="Unassembled WGS sequence"/>
</dbReference>
<accession>A0AAE3SG59</accession>
<dbReference type="EMBL" id="JAPDPJ010000045">
    <property type="protein sequence ID" value="MCW3788160.1"/>
    <property type="molecule type" value="Genomic_DNA"/>
</dbReference>